<dbReference type="EMBL" id="VFQE01000001">
    <property type="protein sequence ID" value="TQN43216.1"/>
    <property type="molecule type" value="Genomic_DNA"/>
</dbReference>
<dbReference type="InterPro" id="IPR011089">
    <property type="entry name" value="GmrSD_C"/>
</dbReference>
<protein>
    <submittedName>
        <fullName evidence="2">Uncharacterized protein DUF1524</fullName>
    </submittedName>
</protein>
<dbReference type="AlphaFoldDB" id="A0A543PGN0"/>
<reference evidence="2 3" key="1">
    <citation type="submission" date="2019-06" db="EMBL/GenBank/DDBJ databases">
        <title>Sequencing the genomes of 1000 actinobacteria strains.</title>
        <authorList>
            <person name="Klenk H.-P."/>
        </authorList>
    </citation>
    <scope>NUCLEOTIDE SEQUENCE [LARGE SCALE GENOMIC DNA]</scope>
    <source>
        <strain evidence="2 3">DSM 46837</strain>
    </source>
</reference>
<accession>A0A543PGN0</accession>
<dbReference type="RefSeq" id="WP_211355119.1">
    <property type="nucleotide sequence ID" value="NZ_VFQE01000001.1"/>
</dbReference>
<organism evidence="2 3">
    <name type="scientific">Blastococcus colisei</name>
    <dbReference type="NCBI Taxonomy" id="1564162"/>
    <lineage>
        <taxon>Bacteria</taxon>
        <taxon>Bacillati</taxon>
        <taxon>Actinomycetota</taxon>
        <taxon>Actinomycetes</taxon>
        <taxon>Geodermatophilales</taxon>
        <taxon>Geodermatophilaceae</taxon>
        <taxon>Blastococcus</taxon>
    </lineage>
</organism>
<dbReference type="Proteomes" id="UP000319865">
    <property type="component" value="Unassembled WGS sequence"/>
</dbReference>
<keyword evidence="3" id="KW-1185">Reference proteome</keyword>
<feature type="domain" description="GmrSD restriction endonucleases C-terminal" evidence="1">
    <location>
        <begin position="96"/>
        <end position="232"/>
    </location>
</feature>
<dbReference type="PROSITE" id="PS51257">
    <property type="entry name" value="PROKAR_LIPOPROTEIN"/>
    <property type="match status" value="1"/>
</dbReference>
<comment type="caution">
    <text evidence="2">The sequence shown here is derived from an EMBL/GenBank/DDBJ whole genome shotgun (WGS) entry which is preliminary data.</text>
</comment>
<evidence type="ECO:0000313" key="3">
    <source>
        <dbReference type="Proteomes" id="UP000319865"/>
    </source>
</evidence>
<sequence>MRNPRSAVLVLLAVLLALTGCEVEWRLEPGPPEPAAAVGQGDVPEGTLDPAAAVTALDALVVAEKTALAGYERGCGEDQGCVFGPAWSDVDRNGCDQRNDVLHRDLAEVEVRDGTQGCVVIAGVLDDPYTGETVPFEKAEAAEVPVDHVVPLAAAWVQGAAEWSDGRREVFANDLANLIATTRSENSSKGDSTADEWQPPDPAYGCSYATVVVTVKSAYALSVTPAESEALRSLLATC</sequence>
<dbReference type="PANTHER" id="PTHR24094">
    <property type="entry name" value="SECRETED PROTEIN"/>
    <property type="match status" value="1"/>
</dbReference>
<evidence type="ECO:0000259" key="1">
    <source>
        <dbReference type="Pfam" id="PF07510"/>
    </source>
</evidence>
<name>A0A543PGN0_9ACTN</name>
<evidence type="ECO:0000313" key="2">
    <source>
        <dbReference type="EMBL" id="TQN43216.1"/>
    </source>
</evidence>
<proteinExistence type="predicted"/>
<gene>
    <name evidence="2" type="ORF">FHU33_2651</name>
</gene>
<dbReference type="PANTHER" id="PTHR24094:SF15">
    <property type="entry name" value="AMP-DEPENDENT SYNTHETASE_LIGASE DOMAIN-CONTAINING PROTEIN-RELATED"/>
    <property type="match status" value="1"/>
</dbReference>
<dbReference type="Pfam" id="PF07510">
    <property type="entry name" value="GmrSD_C"/>
    <property type="match status" value="1"/>
</dbReference>